<dbReference type="PANTHER" id="PTHR21362">
    <property type="entry name" value="ACROSIN-BINDING PROTEIN"/>
    <property type="match status" value="1"/>
</dbReference>
<proteinExistence type="predicted"/>
<sequence length="101" mass="11303">MVCDSLGRHHLAICPLCAFCSLKLEQCHSEANLQRQQCDGSHKTPFMSPFLSSQSMAIGIQISRMRCLKNESYNILTPARSEDLVLRWSQEFSTLTLGQAG</sequence>
<dbReference type="InterPro" id="IPR009865">
    <property type="entry name" value="Proacrosin-bd"/>
</dbReference>
<comment type="caution">
    <text evidence="9">The sequence shown here is derived from an EMBL/GenBank/DDBJ whole genome shotgun (WGS) entry which is preliminary data.</text>
</comment>
<evidence type="ECO:0000256" key="4">
    <source>
        <dbReference type="ARBA" id="ARBA00022729"/>
    </source>
</evidence>
<dbReference type="EMBL" id="JABWUV010000003">
    <property type="protein sequence ID" value="KAF6367438.1"/>
    <property type="molecule type" value="Genomic_DNA"/>
</dbReference>
<comment type="subcellular location">
    <subcellularLocation>
        <location evidence="1">Cytoplasmic vesicle</location>
        <location evidence="1">Secretory vesicle</location>
        <location evidence="1">Acrosome</location>
    </subcellularLocation>
</comment>
<accession>A0A7J7YZZ9</accession>
<keyword evidence="4" id="KW-0732">Signal</keyword>
<dbReference type="PANTHER" id="PTHR21362:SF1">
    <property type="entry name" value="ACROSIN-BINDING PROTEIN"/>
    <property type="match status" value="1"/>
</dbReference>
<keyword evidence="3" id="KW-0597">Phosphoprotein</keyword>
<evidence type="ECO:0000256" key="6">
    <source>
        <dbReference type="ARBA" id="ARBA00032734"/>
    </source>
</evidence>
<name>A0A7J7YZZ9_MYOMY</name>
<dbReference type="VEuPathDB" id="HostDB:LOC118651876"/>
<evidence type="ECO:0000256" key="3">
    <source>
        <dbReference type="ARBA" id="ARBA00022553"/>
    </source>
</evidence>
<organism evidence="9 10">
    <name type="scientific">Myotis myotis</name>
    <name type="common">Greater mouse-eared bat</name>
    <name type="synonym">Vespertilio myotis</name>
    <dbReference type="NCBI Taxonomy" id="51298"/>
    <lineage>
        <taxon>Eukaryota</taxon>
        <taxon>Metazoa</taxon>
        <taxon>Chordata</taxon>
        <taxon>Craniata</taxon>
        <taxon>Vertebrata</taxon>
        <taxon>Euteleostomi</taxon>
        <taxon>Mammalia</taxon>
        <taxon>Eutheria</taxon>
        <taxon>Laurasiatheria</taxon>
        <taxon>Chiroptera</taxon>
        <taxon>Yangochiroptera</taxon>
        <taxon>Vespertilionidae</taxon>
        <taxon>Myotis</taxon>
    </lineage>
</organism>
<keyword evidence="5" id="KW-0968">Cytoplasmic vesicle</keyword>
<dbReference type="AlphaFoldDB" id="A0A7J7YZZ9"/>
<protein>
    <recommendedName>
        <fullName evidence="2">Acrosin-binding protein</fullName>
    </recommendedName>
    <alternativeName>
        <fullName evidence="6">Acrosin-binding protein, 60 kDa form</fullName>
    </alternativeName>
    <alternativeName>
        <fullName evidence="7">Proacrosin-binding protein sp32</fullName>
    </alternativeName>
</protein>
<reference evidence="9 10" key="1">
    <citation type="journal article" date="2020" name="Nature">
        <title>Six reference-quality genomes reveal evolution of bat adaptations.</title>
        <authorList>
            <person name="Jebb D."/>
            <person name="Huang Z."/>
            <person name="Pippel M."/>
            <person name="Hughes G.M."/>
            <person name="Lavrichenko K."/>
            <person name="Devanna P."/>
            <person name="Winkler S."/>
            <person name="Jermiin L.S."/>
            <person name="Skirmuntt E.C."/>
            <person name="Katzourakis A."/>
            <person name="Burkitt-Gray L."/>
            <person name="Ray D.A."/>
            <person name="Sullivan K.A.M."/>
            <person name="Roscito J.G."/>
            <person name="Kirilenko B.M."/>
            <person name="Davalos L.M."/>
            <person name="Corthals A.P."/>
            <person name="Power M.L."/>
            <person name="Jones G."/>
            <person name="Ransome R.D."/>
            <person name="Dechmann D.K.N."/>
            <person name="Locatelli A.G."/>
            <person name="Puechmaille S.J."/>
            <person name="Fedrigo O."/>
            <person name="Jarvis E.D."/>
            <person name="Hiller M."/>
            <person name="Vernes S.C."/>
            <person name="Myers E.W."/>
            <person name="Teeling E.C."/>
        </authorList>
    </citation>
    <scope>NUCLEOTIDE SEQUENCE [LARGE SCALE GENOMIC DNA]</scope>
    <source>
        <strain evidence="9">MMyoMyo1</strain>
        <tissue evidence="9">Flight muscle</tissue>
    </source>
</reference>
<dbReference type="Proteomes" id="UP000527355">
    <property type="component" value="Unassembled WGS sequence"/>
</dbReference>
<evidence type="ECO:0000256" key="8">
    <source>
        <dbReference type="ARBA" id="ARBA00045517"/>
    </source>
</evidence>
<comment type="function">
    <text evidence="8">Acrosomal protein that maintains proacrosin (pro-ACR) as an enzymatically inactive zymogen in the acrosome. Involved also in the acrosome formation.</text>
</comment>
<evidence type="ECO:0000256" key="5">
    <source>
        <dbReference type="ARBA" id="ARBA00023329"/>
    </source>
</evidence>
<evidence type="ECO:0000313" key="9">
    <source>
        <dbReference type="EMBL" id="KAF6367438.1"/>
    </source>
</evidence>
<dbReference type="GO" id="GO:0001669">
    <property type="term" value="C:acrosomal vesicle"/>
    <property type="evidence" value="ECO:0007669"/>
    <property type="project" value="UniProtKB-SubCell"/>
</dbReference>
<evidence type="ECO:0000256" key="7">
    <source>
        <dbReference type="ARBA" id="ARBA00033453"/>
    </source>
</evidence>
<dbReference type="GO" id="GO:0005634">
    <property type="term" value="C:nucleus"/>
    <property type="evidence" value="ECO:0007669"/>
    <property type="project" value="TreeGrafter"/>
</dbReference>
<evidence type="ECO:0000256" key="1">
    <source>
        <dbReference type="ARBA" id="ARBA00004218"/>
    </source>
</evidence>
<evidence type="ECO:0000256" key="2">
    <source>
        <dbReference type="ARBA" id="ARBA00018940"/>
    </source>
</evidence>
<evidence type="ECO:0000313" key="10">
    <source>
        <dbReference type="Proteomes" id="UP000527355"/>
    </source>
</evidence>
<keyword evidence="10" id="KW-1185">Reference proteome</keyword>
<gene>
    <name evidence="9" type="ORF">mMyoMyo1_000224</name>
</gene>